<organism evidence="3 4">
    <name type="scientific">Bacteriovorax antarcticus</name>
    <dbReference type="NCBI Taxonomy" id="3088717"/>
    <lineage>
        <taxon>Bacteria</taxon>
        <taxon>Pseudomonadati</taxon>
        <taxon>Bdellovibrionota</taxon>
        <taxon>Bacteriovoracia</taxon>
        <taxon>Bacteriovoracales</taxon>
        <taxon>Bacteriovoracaceae</taxon>
        <taxon>Bacteriovorax</taxon>
    </lineage>
</organism>
<dbReference type="InterPro" id="IPR013815">
    <property type="entry name" value="ATP_grasp_subdomain_1"/>
</dbReference>
<dbReference type="Pfam" id="PF02951">
    <property type="entry name" value="GSH-S_N"/>
    <property type="match status" value="1"/>
</dbReference>
<proteinExistence type="predicted"/>
<dbReference type="RefSeq" id="WP_323576977.1">
    <property type="nucleotide sequence ID" value="NZ_JAYGJQ010000002.1"/>
</dbReference>
<feature type="domain" description="Prokaryotic glutathione synthetase ATP-binding" evidence="2">
    <location>
        <begin position="152"/>
        <end position="300"/>
    </location>
</feature>
<evidence type="ECO:0000313" key="4">
    <source>
        <dbReference type="Proteomes" id="UP001302274"/>
    </source>
</evidence>
<evidence type="ECO:0000259" key="1">
    <source>
        <dbReference type="Pfam" id="PF02951"/>
    </source>
</evidence>
<evidence type="ECO:0008006" key="5">
    <source>
        <dbReference type="Google" id="ProtNLM"/>
    </source>
</evidence>
<reference evidence="3 4" key="1">
    <citation type="submission" date="2023-11" db="EMBL/GenBank/DDBJ databases">
        <title>A Novel Polar Bacteriovorax (B. antarcticus) Isolated from the Biocrust in Antarctica.</title>
        <authorList>
            <person name="Mun W."/>
            <person name="Choi S.Y."/>
            <person name="Mitchell R.J."/>
        </authorList>
    </citation>
    <scope>NUCLEOTIDE SEQUENCE [LARGE SCALE GENOMIC DNA]</scope>
    <source>
        <strain evidence="3 4">PP10</strain>
    </source>
</reference>
<keyword evidence="4" id="KW-1185">Reference proteome</keyword>
<dbReference type="SUPFAM" id="SSF52440">
    <property type="entry name" value="PreATP-grasp domain"/>
    <property type="match status" value="1"/>
</dbReference>
<gene>
    <name evidence="3" type="ORF">SHI21_12735</name>
</gene>
<evidence type="ECO:0000259" key="2">
    <source>
        <dbReference type="Pfam" id="PF02955"/>
    </source>
</evidence>
<dbReference type="InterPro" id="IPR004215">
    <property type="entry name" value="GSHS_N"/>
</dbReference>
<dbReference type="EMBL" id="JAYGJQ010000002">
    <property type="protein sequence ID" value="MEA9357083.1"/>
    <property type="molecule type" value="Genomic_DNA"/>
</dbReference>
<dbReference type="Gene3D" id="3.40.50.20">
    <property type="match status" value="1"/>
</dbReference>
<feature type="domain" description="Prokaryotic glutathione synthetase N-terminal" evidence="1">
    <location>
        <begin position="1"/>
        <end position="123"/>
    </location>
</feature>
<dbReference type="Gene3D" id="3.30.1490.20">
    <property type="entry name" value="ATP-grasp fold, A domain"/>
    <property type="match status" value="1"/>
</dbReference>
<dbReference type="PANTHER" id="PTHR21621">
    <property type="entry name" value="RIBOSOMAL PROTEIN S6 MODIFICATION PROTEIN"/>
    <property type="match status" value="1"/>
</dbReference>
<dbReference type="PANTHER" id="PTHR21621:SF4">
    <property type="entry name" value="GLUTATHIONE SYNTHETASE"/>
    <property type="match status" value="1"/>
</dbReference>
<sequence length="315" mass="36024">MKHILFIDPIEKLNPKKDSTLMLATTMKEQGIEVYLLFEKDFYVSNKAKSILKLYNFESHFYEDGAYLKSFELKESVSLELHKNDMIHMRIDPPFDTRYLRYLWMLRYYTLQGIKVVNSPDGILRFNEKLHAYTQKSSLESYVGSSVDGFMQFVEIMKKDHQELILKPLDMYQGFGVEKVSINDANLAFRFEEKVKENNGAIVAQPFCADVVNGEIRSLYFKGKELGSILKVPKKGEFLANIAQGAAFHAIELTPAMKKECDDICAELMAEGVDWVAFDIMGNHVSEINITCPGLLVEVSFAHKKNFGLDIIKAL</sequence>
<dbReference type="InterPro" id="IPR016185">
    <property type="entry name" value="PreATP-grasp_dom_sf"/>
</dbReference>
<dbReference type="Proteomes" id="UP001302274">
    <property type="component" value="Unassembled WGS sequence"/>
</dbReference>
<dbReference type="Gene3D" id="3.30.470.20">
    <property type="entry name" value="ATP-grasp fold, B domain"/>
    <property type="match status" value="1"/>
</dbReference>
<comment type="caution">
    <text evidence="3">The sequence shown here is derived from an EMBL/GenBank/DDBJ whole genome shotgun (WGS) entry which is preliminary data.</text>
</comment>
<evidence type="ECO:0000313" key="3">
    <source>
        <dbReference type="EMBL" id="MEA9357083.1"/>
    </source>
</evidence>
<accession>A0ABU5VXK8</accession>
<protein>
    <recommendedName>
        <fullName evidence="5">Glutathione synthase</fullName>
    </recommendedName>
</protein>
<dbReference type="InterPro" id="IPR004218">
    <property type="entry name" value="GSHS_ATP-bd"/>
</dbReference>
<dbReference type="Pfam" id="PF02955">
    <property type="entry name" value="GSH-S_ATP"/>
    <property type="match status" value="1"/>
</dbReference>
<dbReference type="SUPFAM" id="SSF56059">
    <property type="entry name" value="Glutathione synthetase ATP-binding domain-like"/>
    <property type="match status" value="1"/>
</dbReference>
<name>A0ABU5VXK8_9BACT</name>